<sequence>MDGGRDDERRPAGLLGGLAPVARAALAASVAGRLLPYHLRFHEQTGRGDPAVLRSALGGVWDRLEHGSAIDVVAVGVACMDQAFVAADLGFALAGTRTWEAWRVVNGAATPLVENAVHAAWAVAGACHVAVHGRVGETLHCLRYGRDAALAEALSRRTGEPLVEEERRRQARDLEMLERSGPTAEVLAELRTPT</sequence>
<gene>
    <name evidence="1" type="ORF">ACFFNX_35585</name>
</gene>
<reference evidence="1 2" key="1">
    <citation type="submission" date="2024-09" db="EMBL/GenBank/DDBJ databases">
        <authorList>
            <person name="Sun Q."/>
            <person name="Mori K."/>
        </authorList>
    </citation>
    <scope>NUCLEOTIDE SEQUENCE [LARGE SCALE GENOMIC DNA]</scope>
    <source>
        <strain evidence="1 2">TBRC 0563</strain>
    </source>
</reference>
<dbReference type="RefSeq" id="WP_378210353.1">
    <property type="nucleotide sequence ID" value="NZ_JBHLZP010000388.1"/>
</dbReference>
<protein>
    <submittedName>
        <fullName evidence="1">Uncharacterized protein</fullName>
    </submittedName>
</protein>
<keyword evidence="2" id="KW-1185">Reference proteome</keyword>
<dbReference type="InterPro" id="IPR023381">
    <property type="entry name" value="YP001051499.1-like_dom_sf"/>
</dbReference>
<name>A0ABV5YR28_9ACTN</name>
<dbReference type="EMBL" id="JBHLZP010000388">
    <property type="protein sequence ID" value="MFB9837508.1"/>
    <property type="molecule type" value="Genomic_DNA"/>
</dbReference>
<evidence type="ECO:0000313" key="2">
    <source>
        <dbReference type="Proteomes" id="UP001589627"/>
    </source>
</evidence>
<evidence type="ECO:0000313" key="1">
    <source>
        <dbReference type="EMBL" id="MFB9837508.1"/>
    </source>
</evidence>
<dbReference type="Proteomes" id="UP001589627">
    <property type="component" value="Unassembled WGS sequence"/>
</dbReference>
<dbReference type="Gene3D" id="1.20.1590.10">
    <property type="entry name" value="YP_001051499.1 domain like"/>
    <property type="match status" value="1"/>
</dbReference>
<organism evidence="1 2">
    <name type="scientific">Actinoallomurus acaciae</name>
    <dbReference type="NCBI Taxonomy" id="502577"/>
    <lineage>
        <taxon>Bacteria</taxon>
        <taxon>Bacillati</taxon>
        <taxon>Actinomycetota</taxon>
        <taxon>Actinomycetes</taxon>
        <taxon>Streptosporangiales</taxon>
        <taxon>Thermomonosporaceae</taxon>
        <taxon>Actinoallomurus</taxon>
    </lineage>
</organism>
<comment type="caution">
    <text evidence="1">The sequence shown here is derived from an EMBL/GenBank/DDBJ whole genome shotgun (WGS) entry which is preliminary data.</text>
</comment>
<proteinExistence type="predicted"/>
<accession>A0ABV5YR28</accession>